<dbReference type="Proteomes" id="UP000016088">
    <property type="component" value="Unassembled WGS sequence"/>
</dbReference>
<dbReference type="GeneID" id="25033315"/>
<evidence type="ECO:0000313" key="8">
    <source>
        <dbReference type="EMBL" id="EPX70605.1"/>
    </source>
</evidence>
<dbReference type="PANTHER" id="PTHR12228">
    <property type="entry name" value="TRANSCRIPTION INITIATION FACTOR TFIID 55 KD SUBUNIT-RELATED"/>
    <property type="match status" value="1"/>
</dbReference>
<reference evidence="8 9" key="1">
    <citation type="journal article" date="2011" name="Science">
        <title>Comparative functional genomics of the fission yeasts.</title>
        <authorList>
            <person name="Rhind N."/>
            <person name="Chen Z."/>
            <person name="Yassour M."/>
            <person name="Thompson D.A."/>
            <person name="Haas B.J."/>
            <person name="Habib N."/>
            <person name="Wapinski I."/>
            <person name="Roy S."/>
            <person name="Lin M.F."/>
            <person name="Heiman D.I."/>
            <person name="Young S.K."/>
            <person name="Furuya K."/>
            <person name="Guo Y."/>
            <person name="Pidoux A."/>
            <person name="Chen H.M."/>
            <person name="Robbertse B."/>
            <person name="Goldberg J.M."/>
            <person name="Aoki K."/>
            <person name="Bayne E.H."/>
            <person name="Berlin A.M."/>
            <person name="Desjardins C.A."/>
            <person name="Dobbs E."/>
            <person name="Dukaj L."/>
            <person name="Fan L."/>
            <person name="FitzGerald M.G."/>
            <person name="French C."/>
            <person name="Gujja S."/>
            <person name="Hansen K."/>
            <person name="Keifenheim D."/>
            <person name="Levin J.Z."/>
            <person name="Mosher R.A."/>
            <person name="Mueller C.A."/>
            <person name="Pfiffner J."/>
            <person name="Priest M."/>
            <person name="Russ C."/>
            <person name="Smialowska A."/>
            <person name="Swoboda P."/>
            <person name="Sykes S.M."/>
            <person name="Vaughn M."/>
            <person name="Vengrova S."/>
            <person name="Yoder R."/>
            <person name="Zeng Q."/>
            <person name="Allshire R."/>
            <person name="Baulcombe D."/>
            <person name="Birren B.W."/>
            <person name="Brown W."/>
            <person name="Ekwall K."/>
            <person name="Kellis M."/>
            <person name="Leatherwood J."/>
            <person name="Levin H."/>
            <person name="Margalit H."/>
            <person name="Martienssen R."/>
            <person name="Nieduszynski C.A."/>
            <person name="Spatafora J.W."/>
            <person name="Friedman N."/>
            <person name="Dalgaard J.Z."/>
            <person name="Baumann P."/>
            <person name="Niki H."/>
            <person name="Regev A."/>
            <person name="Nusbaum C."/>
        </authorList>
    </citation>
    <scope>NUCLEOTIDE SEQUENCE [LARGE SCALE GENOMIC DNA]</scope>
    <source>
        <strain evidence="9">yFS286</strain>
    </source>
</reference>
<dbReference type="HOGENOM" id="CLU_016434_2_1_1"/>
<proteinExistence type="inferred from homology"/>
<dbReference type="AlphaFoldDB" id="S9QWF0"/>
<evidence type="ECO:0000256" key="1">
    <source>
        <dbReference type="ARBA" id="ARBA00004123"/>
    </source>
</evidence>
<evidence type="ECO:0000256" key="2">
    <source>
        <dbReference type="ARBA" id="ARBA00009368"/>
    </source>
</evidence>
<accession>S9QWF0</accession>
<feature type="region of interest" description="Disordered" evidence="6">
    <location>
        <begin position="1"/>
        <end position="31"/>
    </location>
</feature>
<keyword evidence="9" id="KW-1185">Reference proteome</keyword>
<dbReference type="SMART" id="SM01370">
    <property type="entry name" value="TAFII55_N"/>
    <property type="match status" value="1"/>
</dbReference>
<dbReference type="PANTHER" id="PTHR12228:SF0">
    <property type="entry name" value="TATA-BOX BINDING PROTEIN ASSOCIATED FACTOR 7"/>
    <property type="match status" value="1"/>
</dbReference>
<comment type="similarity">
    <text evidence="2">Belongs to the TAF7 family.</text>
</comment>
<keyword evidence="4" id="KW-0804">Transcription</keyword>
<evidence type="ECO:0000256" key="4">
    <source>
        <dbReference type="ARBA" id="ARBA00023163"/>
    </source>
</evidence>
<protein>
    <submittedName>
        <fullName evidence="8">Transcription factor TFIID complex subunit Taf7</fullName>
    </submittedName>
</protein>
<dbReference type="OMA" id="KWEKMQN"/>
<dbReference type="GO" id="GO:0005669">
    <property type="term" value="C:transcription factor TFIID complex"/>
    <property type="evidence" value="ECO:0007669"/>
    <property type="project" value="EnsemblFungi"/>
</dbReference>
<name>S9QWF0_SCHOY</name>
<dbReference type="eggNOG" id="KOG4011">
    <property type="taxonomic scope" value="Eukaryota"/>
</dbReference>
<keyword evidence="3" id="KW-0805">Transcription regulation</keyword>
<feature type="compositionally biased region" description="Acidic residues" evidence="6">
    <location>
        <begin position="310"/>
        <end position="331"/>
    </location>
</feature>
<dbReference type="InterPro" id="IPR006751">
    <property type="entry name" value="TAFII55_prot_cons_reg"/>
</dbReference>
<dbReference type="CDD" id="cd08047">
    <property type="entry name" value="TAF7"/>
    <property type="match status" value="1"/>
</dbReference>
<dbReference type="RefSeq" id="XP_013020647.1">
    <property type="nucleotide sequence ID" value="XM_013165193.1"/>
</dbReference>
<evidence type="ECO:0000256" key="5">
    <source>
        <dbReference type="ARBA" id="ARBA00023242"/>
    </source>
</evidence>
<feature type="region of interest" description="Disordered" evidence="6">
    <location>
        <begin position="293"/>
        <end position="339"/>
    </location>
</feature>
<dbReference type="Pfam" id="PF04658">
    <property type="entry name" value="TAFII55_N"/>
    <property type="match status" value="1"/>
</dbReference>
<dbReference type="GO" id="GO:0051123">
    <property type="term" value="P:RNA polymerase II preinitiation complex assembly"/>
    <property type="evidence" value="ECO:0007669"/>
    <property type="project" value="TreeGrafter"/>
</dbReference>
<feature type="domain" description="TAFII55 protein conserved region" evidence="7">
    <location>
        <begin position="75"/>
        <end position="226"/>
    </location>
</feature>
<keyword evidence="5" id="KW-0539">Nucleus</keyword>
<dbReference type="VEuPathDB" id="FungiDB:SOCG_04351"/>
<comment type="subcellular location">
    <subcellularLocation>
        <location evidence="1">Nucleus</location>
    </subcellularLocation>
</comment>
<evidence type="ECO:0000259" key="7">
    <source>
        <dbReference type="SMART" id="SM01370"/>
    </source>
</evidence>
<feature type="region of interest" description="Disordered" evidence="6">
    <location>
        <begin position="256"/>
        <end position="278"/>
    </location>
</feature>
<dbReference type="OrthoDB" id="153872at2759"/>
<sequence>MVKLKIRTGPPPPAPPEEPKPQIPASGVPTAIPKIKIKAREPKGPRLTKIRLKRVREPGLGYDSEASDREEDPYIEEQIILRMMPGEDCEYVRKAIENREIGKGADVWVKFKDQRRAVVHVNGHLYGAKLVDLPCIIESNKSFDKKVIFKAADVCQMLLVTGRIDHENDVLSTHLKQSDYVYPHGLTTPMHWVRQKRFRKRVSNRTIEAVENEVDRLLTMDERAVSTSSELVDSSVLARDSSVALSEDISFDTMQSAGVGVGDQDQRISGDMFDGMDEDDLAGQIEQGMLELSQDTRESTAEPQLAGEESVSDEEDEDEEEEEDNEADDETRESKRQTRLVREFISELETSIQKRKKDAEEATNPILRNRFLADVNRMVTELELKRTQLVENDEQNE</sequence>
<dbReference type="InterPro" id="IPR037817">
    <property type="entry name" value="TAF7"/>
</dbReference>
<evidence type="ECO:0000313" key="9">
    <source>
        <dbReference type="Proteomes" id="UP000016088"/>
    </source>
</evidence>
<dbReference type="EMBL" id="KE503208">
    <property type="protein sequence ID" value="EPX70605.1"/>
    <property type="molecule type" value="Genomic_DNA"/>
</dbReference>
<gene>
    <name evidence="8" type="ORF">SOCG_04351</name>
</gene>
<evidence type="ECO:0000256" key="3">
    <source>
        <dbReference type="ARBA" id="ARBA00023015"/>
    </source>
</evidence>
<organism evidence="8 9">
    <name type="scientific">Schizosaccharomyces octosporus (strain yFS286)</name>
    <name type="common">Fission yeast</name>
    <name type="synonym">Octosporomyces octosporus</name>
    <dbReference type="NCBI Taxonomy" id="483514"/>
    <lineage>
        <taxon>Eukaryota</taxon>
        <taxon>Fungi</taxon>
        <taxon>Dikarya</taxon>
        <taxon>Ascomycota</taxon>
        <taxon>Taphrinomycotina</taxon>
        <taxon>Schizosaccharomycetes</taxon>
        <taxon>Schizosaccharomycetales</taxon>
        <taxon>Schizosaccharomycetaceae</taxon>
        <taxon>Schizosaccharomyces</taxon>
    </lineage>
</organism>
<dbReference type="GO" id="GO:0016251">
    <property type="term" value="F:RNA polymerase II general transcription initiation factor activity"/>
    <property type="evidence" value="ECO:0007669"/>
    <property type="project" value="TreeGrafter"/>
</dbReference>
<evidence type="ECO:0000256" key="6">
    <source>
        <dbReference type="SAM" id="MobiDB-lite"/>
    </source>
</evidence>